<evidence type="ECO:0000256" key="4">
    <source>
        <dbReference type="ARBA" id="ARBA00023136"/>
    </source>
</evidence>
<dbReference type="GO" id="GO:1990281">
    <property type="term" value="C:efflux pump complex"/>
    <property type="evidence" value="ECO:0007669"/>
    <property type="project" value="TreeGrafter"/>
</dbReference>
<dbReference type="PANTHER" id="PTHR30026:SF20">
    <property type="entry name" value="OUTER MEMBRANE PROTEIN TOLC"/>
    <property type="match status" value="1"/>
</dbReference>
<evidence type="ECO:0000313" key="9">
    <source>
        <dbReference type="Proteomes" id="UP000246744"/>
    </source>
</evidence>
<accession>A0A317QAK6</accession>
<protein>
    <submittedName>
        <fullName evidence="8">Outer membrane protein TolC</fullName>
    </submittedName>
</protein>
<keyword evidence="2" id="KW-1134">Transmembrane beta strand</keyword>
<dbReference type="Gene3D" id="1.20.1600.10">
    <property type="entry name" value="Outer membrane efflux proteins (OEP)"/>
    <property type="match status" value="1"/>
</dbReference>
<gene>
    <name evidence="8" type="ORF">DES37_102234</name>
</gene>
<dbReference type="GO" id="GO:0015562">
    <property type="term" value="F:efflux transmembrane transporter activity"/>
    <property type="evidence" value="ECO:0007669"/>
    <property type="project" value="InterPro"/>
</dbReference>
<dbReference type="GO" id="GO:0009279">
    <property type="term" value="C:cell outer membrane"/>
    <property type="evidence" value="ECO:0007669"/>
    <property type="project" value="UniProtKB-SubCell"/>
</dbReference>
<dbReference type="EMBL" id="QGTS01000002">
    <property type="protein sequence ID" value="PWW11626.1"/>
    <property type="molecule type" value="Genomic_DNA"/>
</dbReference>
<comment type="subcellular location">
    <subcellularLocation>
        <location evidence="1">Cell outer membrane</location>
    </subcellularLocation>
</comment>
<evidence type="ECO:0000256" key="3">
    <source>
        <dbReference type="ARBA" id="ARBA00022692"/>
    </source>
</evidence>
<keyword evidence="4" id="KW-0472">Membrane</keyword>
<name>A0A317QAK6_9ENTR</name>
<keyword evidence="9" id="KW-1185">Reference proteome</keyword>
<dbReference type="AlphaFoldDB" id="A0A317QAK6"/>
<feature type="coiled-coil region" evidence="6">
    <location>
        <begin position="180"/>
        <end position="242"/>
    </location>
</feature>
<dbReference type="SUPFAM" id="SSF56954">
    <property type="entry name" value="Outer membrane efflux proteins (OEP)"/>
    <property type="match status" value="1"/>
</dbReference>
<evidence type="ECO:0000256" key="1">
    <source>
        <dbReference type="ARBA" id="ARBA00004442"/>
    </source>
</evidence>
<sequence length="491" mass="56391">MLSGCTVTEKPIDSDAQAWRAYDRINELVGDNEPVRGPISLYEAMARALKYNLDQRIELMDEEWKRKLSDVSELGMMPAFDVGGGRNWRNNYSGSSSRSLLDGTESLQSSTSSDRQTWNGELSASWDILDFGLSWVQSKQNIDEQYIAQERRRKVVSRILEDVRTAYWRAVSADRTHEKLIKLEAMAQKALWQAAQLEKRRNVAPLSVLNYQHDLLEIQANVQRMQRELFFAKKQLAALINLKPETPFRLVLPDRTAVVPELPGSAEQMILIGLKYRSELRESSYRKRINERELDKVLLQNLPSFKALLGLNYDSNSYLYNNTWSNFSSSVSWNLMSLFRYPLERDAVKAEAGLIQAREDALVMAILTQIYVARARFIRLSQELNTVRQGHEVQERILTLTEAGFKGRMISQKDLVQVEMKSILDEVRYDTAYADLQNAYANLYASMGIDSFDLGNTDKESVAVIAGKLQEYWTEEITTLPQLVREEDQKQ</sequence>
<evidence type="ECO:0000256" key="2">
    <source>
        <dbReference type="ARBA" id="ARBA00022452"/>
    </source>
</evidence>
<evidence type="ECO:0000256" key="7">
    <source>
        <dbReference type="SAM" id="MobiDB-lite"/>
    </source>
</evidence>
<organism evidence="8 9">
    <name type="scientific">Mangrovibacter plantisponsor</name>
    <dbReference type="NCBI Taxonomy" id="451513"/>
    <lineage>
        <taxon>Bacteria</taxon>
        <taxon>Pseudomonadati</taxon>
        <taxon>Pseudomonadota</taxon>
        <taxon>Gammaproteobacteria</taxon>
        <taxon>Enterobacterales</taxon>
        <taxon>Enterobacteriaceae</taxon>
        <taxon>Mangrovibacter</taxon>
    </lineage>
</organism>
<proteinExistence type="predicted"/>
<feature type="region of interest" description="Disordered" evidence="7">
    <location>
        <begin position="96"/>
        <end position="117"/>
    </location>
</feature>
<reference evidence="8 9" key="1">
    <citation type="submission" date="2018-05" db="EMBL/GenBank/DDBJ databases">
        <title>Genomic Encyclopedia of Type Strains, Phase IV (KMG-IV): sequencing the most valuable type-strain genomes for metagenomic binning, comparative biology and taxonomic classification.</title>
        <authorList>
            <person name="Goeker M."/>
        </authorList>
    </citation>
    <scope>NUCLEOTIDE SEQUENCE [LARGE SCALE GENOMIC DNA]</scope>
    <source>
        <strain evidence="8 9">DSM 19579</strain>
    </source>
</reference>
<comment type="caution">
    <text evidence="8">The sequence shown here is derived from an EMBL/GenBank/DDBJ whole genome shotgun (WGS) entry which is preliminary data.</text>
</comment>
<dbReference type="InterPro" id="IPR051906">
    <property type="entry name" value="TolC-like"/>
</dbReference>
<keyword evidence="5" id="KW-0998">Cell outer membrane</keyword>
<dbReference type="PANTHER" id="PTHR30026">
    <property type="entry name" value="OUTER MEMBRANE PROTEIN TOLC"/>
    <property type="match status" value="1"/>
</dbReference>
<dbReference type="RefSeq" id="WP_072006997.1">
    <property type="nucleotide sequence ID" value="NZ_QGTS01000002.1"/>
</dbReference>
<dbReference type="GO" id="GO:0015288">
    <property type="term" value="F:porin activity"/>
    <property type="evidence" value="ECO:0007669"/>
    <property type="project" value="TreeGrafter"/>
</dbReference>
<keyword evidence="3" id="KW-0812">Transmembrane</keyword>
<dbReference type="Proteomes" id="UP000246744">
    <property type="component" value="Unassembled WGS sequence"/>
</dbReference>
<keyword evidence="6" id="KW-0175">Coiled coil</keyword>
<evidence type="ECO:0000256" key="6">
    <source>
        <dbReference type="SAM" id="Coils"/>
    </source>
</evidence>
<evidence type="ECO:0000256" key="5">
    <source>
        <dbReference type="ARBA" id="ARBA00023237"/>
    </source>
</evidence>
<evidence type="ECO:0000313" key="8">
    <source>
        <dbReference type="EMBL" id="PWW11626.1"/>
    </source>
</evidence>